<sequence>MAEFQELIKNFDRIRDYMRQFYIYGFKARTEFDGKSARTYDNERRRIESWLADYTRADYTSKGKHVYINVDSKEIPQNPLYTAWKSKSFTDNDLMLHFFLLDQMIEDGNENAGMVQTGAAQTEAAQTEAAQAGAAQTGAAQTEAAQTGAAQTEAAQAGAAQTETAQTGSPPPGGLTAGELCDRICAEYGVVFDSQTVRLKLKEYESLGLLSAVKDKKQLRYRLAPLLPPETAAPSPVWDRLMMAVKFFQGVAPFGVVGSTILDREETDNEYFQFKHHFIVHTLEDGVLSDVLAAMKQGRAIAFTNRSGRTGNVFQSRGLPLKIFVSTRTGRRYVCLYQENTRRFTNMRLDSMSDVTPLEIHSDYSRKQDLLKRNLDRLWGVSFSGSGRLEEICIKFYVNESTETYVLDRLYREGRGGEIQRIRENEYLYSGAFFDTNEMLSWVKTFTGRILDIQGSNHFAVAKITYDWEKMYEMYCRNGKESGEEI</sequence>
<accession>A0A1I0KB29</accession>
<dbReference type="GeneID" id="93279491"/>
<protein>
    <submittedName>
        <fullName evidence="2">WYL domain-containing protein</fullName>
    </submittedName>
</protein>
<proteinExistence type="predicted"/>
<dbReference type="RefSeq" id="WP_242956546.1">
    <property type="nucleotide sequence ID" value="NZ_DAINWJ010000430.1"/>
</dbReference>
<evidence type="ECO:0000256" key="1">
    <source>
        <dbReference type="SAM" id="MobiDB-lite"/>
    </source>
</evidence>
<dbReference type="STRING" id="460384.SAMN05216313_1614"/>
<name>A0A1I0KB29_9FIRM</name>
<dbReference type="AlphaFoldDB" id="A0A1I0KB29"/>
<evidence type="ECO:0000313" key="2">
    <source>
        <dbReference type="EMBL" id="SEU21406.1"/>
    </source>
</evidence>
<gene>
    <name evidence="2" type="ORF">SAMN05216313_1614</name>
</gene>
<evidence type="ECO:0000313" key="3">
    <source>
        <dbReference type="Proteomes" id="UP000198508"/>
    </source>
</evidence>
<organism evidence="2 3">
    <name type="scientific">Enterocloster lavalensis</name>
    <dbReference type="NCBI Taxonomy" id="460384"/>
    <lineage>
        <taxon>Bacteria</taxon>
        <taxon>Bacillati</taxon>
        <taxon>Bacillota</taxon>
        <taxon>Clostridia</taxon>
        <taxon>Lachnospirales</taxon>
        <taxon>Lachnospiraceae</taxon>
        <taxon>Enterocloster</taxon>
    </lineage>
</organism>
<keyword evidence="3" id="KW-1185">Reference proteome</keyword>
<feature type="compositionally biased region" description="Low complexity" evidence="1">
    <location>
        <begin position="126"/>
        <end position="168"/>
    </location>
</feature>
<reference evidence="3" key="1">
    <citation type="submission" date="2016-10" db="EMBL/GenBank/DDBJ databases">
        <authorList>
            <person name="Varghese N."/>
            <person name="Submissions S."/>
        </authorList>
    </citation>
    <scope>NUCLEOTIDE SEQUENCE [LARGE SCALE GENOMIC DNA]</scope>
    <source>
        <strain evidence="3">NLAE-zl-G277</strain>
    </source>
</reference>
<dbReference type="EMBL" id="FOIM01000061">
    <property type="protein sequence ID" value="SEU21406.1"/>
    <property type="molecule type" value="Genomic_DNA"/>
</dbReference>
<feature type="region of interest" description="Disordered" evidence="1">
    <location>
        <begin position="126"/>
        <end position="175"/>
    </location>
</feature>
<dbReference type="Proteomes" id="UP000198508">
    <property type="component" value="Unassembled WGS sequence"/>
</dbReference>